<gene>
    <name evidence="1" type="primary">PARPA_11985.1 scaffold 44747</name>
</gene>
<organism evidence="1 2">
    <name type="scientific">Parasitella parasitica</name>
    <dbReference type="NCBI Taxonomy" id="35722"/>
    <lineage>
        <taxon>Eukaryota</taxon>
        <taxon>Fungi</taxon>
        <taxon>Fungi incertae sedis</taxon>
        <taxon>Mucoromycota</taxon>
        <taxon>Mucoromycotina</taxon>
        <taxon>Mucoromycetes</taxon>
        <taxon>Mucorales</taxon>
        <taxon>Mucorineae</taxon>
        <taxon>Mucoraceae</taxon>
        <taxon>Parasitella</taxon>
    </lineage>
</organism>
<dbReference type="OrthoDB" id="2271284at2759"/>
<evidence type="ECO:0000313" key="2">
    <source>
        <dbReference type="Proteomes" id="UP000054107"/>
    </source>
</evidence>
<dbReference type="Proteomes" id="UP000054107">
    <property type="component" value="Unassembled WGS sequence"/>
</dbReference>
<protein>
    <submittedName>
        <fullName evidence="1">Uncharacterized protein</fullName>
    </submittedName>
</protein>
<proteinExistence type="predicted"/>
<dbReference type="AlphaFoldDB" id="A0A0B7NJV0"/>
<dbReference type="STRING" id="35722.A0A0B7NJV0"/>
<dbReference type="EMBL" id="LN733713">
    <property type="protein sequence ID" value="CEP17687.1"/>
    <property type="molecule type" value="Genomic_DNA"/>
</dbReference>
<name>A0A0B7NJV0_9FUNG</name>
<evidence type="ECO:0000313" key="1">
    <source>
        <dbReference type="EMBL" id="CEP17687.1"/>
    </source>
</evidence>
<keyword evidence="2" id="KW-1185">Reference proteome</keyword>
<reference evidence="1 2" key="1">
    <citation type="submission" date="2014-09" db="EMBL/GenBank/DDBJ databases">
        <authorList>
            <person name="Ellenberger Sabrina"/>
        </authorList>
    </citation>
    <scope>NUCLEOTIDE SEQUENCE [LARGE SCALE GENOMIC DNA]</scope>
    <source>
        <strain evidence="1 2">CBS 412.66</strain>
    </source>
</reference>
<sequence>MPASIEDPLSYLLNCLPTTFRPKKARNSIGTWYIRWPTICAILQELDSLAHHSQIPEPSNHLGESLIQYLHHLQSRFSDD</sequence>
<accession>A0A0B7NJV0</accession>